<sequence length="489" mass="57458">MVRLYCLTRIYKTEANKYYYGEKVIPYSDGADENLLTGIKEEITVANLRELNFSRYYELTEICIGYKIVNDRKVYVMHFYRDDTRLCVFRMVRGAVRSRQATRNALDLTISTSTLFPEKIKTDLFMRIRWVKNTPTGTNIIDKEEERLYREFAEARKNEQIANHSGDDSESLFENIKLEMPNSSKANVLRTKMSRFLTLVKYLCDPNTGSYKNVPNDYEYNQQVKCFLAERSWKSEKPRKDELQKQAQNFRECREMHWKNLSMENQKLENFDPKYVMSANFYNVNIFGVDRKLFETFKNMFPELPSEAAKNGRPNKILRESNFRMLKHLTLISCYIEELTDEFLDILPKTLLSLCFNDNEITKISKKISEFTRLRDLELNDNKELGDFNETKKKGDTGFPWAFLPPSLVHLKLKRTNISIVPTEINRLKHLETLEISSKDLKKVEWFEISDTVVRLIIEGGNQLNEIELTSKLNLTTLHILQTGLTVSI</sequence>
<evidence type="ECO:0000313" key="1">
    <source>
        <dbReference type="Proteomes" id="UP000887580"/>
    </source>
</evidence>
<evidence type="ECO:0000313" key="2">
    <source>
        <dbReference type="WBParaSite" id="PS1159_v2.g24127.t1"/>
    </source>
</evidence>
<reference evidence="2" key="1">
    <citation type="submission" date="2022-11" db="UniProtKB">
        <authorList>
            <consortium name="WormBaseParasite"/>
        </authorList>
    </citation>
    <scope>IDENTIFICATION</scope>
</reference>
<accession>A0AC35G541</accession>
<proteinExistence type="predicted"/>
<dbReference type="WBParaSite" id="PS1159_v2.g24127.t1">
    <property type="protein sequence ID" value="PS1159_v2.g24127.t1"/>
    <property type="gene ID" value="PS1159_v2.g24127"/>
</dbReference>
<organism evidence="1 2">
    <name type="scientific">Panagrolaimus sp. PS1159</name>
    <dbReference type="NCBI Taxonomy" id="55785"/>
    <lineage>
        <taxon>Eukaryota</taxon>
        <taxon>Metazoa</taxon>
        <taxon>Ecdysozoa</taxon>
        <taxon>Nematoda</taxon>
        <taxon>Chromadorea</taxon>
        <taxon>Rhabditida</taxon>
        <taxon>Tylenchina</taxon>
        <taxon>Panagrolaimomorpha</taxon>
        <taxon>Panagrolaimoidea</taxon>
        <taxon>Panagrolaimidae</taxon>
        <taxon>Panagrolaimus</taxon>
    </lineage>
</organism>
<dbReference type="Proteomes" id="UP000887580">
    <property type="component" value="Unplaced"/>
</dbReference>
<name>A0AC35G541_9BILA</name>
<protein>
    <submittedName>
        <fullName evidence="2">Uncharacterized protein</fullName>
    </submittedName>
</protein>